<dbReference type="Proteomes" id="UP000324897">
    <property type="component" value="Unassembled WGS sequence"/>
</dbReference>
<keyword evidence="3" id="KW-1185">Reference proteome</keyword>
<comment type="caution">
    <text evidence="2">The sequence shown here is derived from an EMBL/GenBank/DDBJ whole genome shotgun (WGS) entry which is preliminary data.</text>
</comment>
<evidence type="ECO:0000313" key="3">
    <source>
        <dbReference type="Proteomes" id="UP000324897"/>
    </source>
</evidence>
<organism evidence="2 3">
    <name type="scientific">Eragrostis curvula</name>
    <name type="common">weeping love grass</name>
    <dbReference type="NCBI Taxonomy" id="38414"/>
    <lineage>
        <taxon>Eukaryota</taxon>
        <taxon>Viridiplantae</taxon>
        <taxon>Streptophyta</taxon>
        <taxon>Embryophyta</taxon>
        <taxon>Tracheophyta</taxon>
        <taxon>Spermatophyta</taxon>
        <taxon>Magnoliopsida</taxon>
        <taxon>Liliopsida</taxon>
        <taxon>Poales</taxon>
        <taxon>Poaceae</taxon>
        <taxon>PACMAD clade</taxon>
        <taxon>Chloridoideae</taxon>
        <taxon>Eragrostideae</taxon>
        <taxon>Eragrostidinae</taxon>
        <taxon>Eragrostis</taxon>
    </lineage>
</organism>
<proteinExistence type="predicted"/>
<dbReference type="AlphaFoldDB" id="A0A5J9VD14"/>
<evidence type="ECO:0000313" key="2">
    <source>
        <dbReference type="EMBL" id="TVU33835.1"/>
    </source>
</evidence>
<feature type="non-terminal residue" evidence="2">
    <location>
        <position position="1"/>
    </location>
</feature>
<reference evidence="2 3" key="1">
    <citation type="journal article" date="2019" name="Sci. Rep.">
        <title>A high-quality genome of Eragrostis curvula grass provides insights into Poaceae evolution and supports new strategies to enhance forage quality.</title>
        <authorList>
            <person name="Carballo J."/>
            <person name="Santos B.A.C.M."/>
            <person name="Zappacosta D."/>
            <person name="Garbus I."/>
            <person name="Selva J.P."/>
            <person name="Gallo C.A."/>
            <person name="Diaz A."/>
            <person name="Albertini E."/>
            <person name="Caccamo M."/>
            <person name="Echenique V."/>
        </authorList>
    </citation>
    <scope>NUCLEOTIDE SEQUENCE [LARGE SCALE GENOMIC DNA]</scope>
    <source>
        <strain evidence="3">cv. Victoria</strain>
        <tissue evidence="2">Leaf</tissue>
    </source>
</reference>
<sequence>MGMGVSQQPMPEHVPSPGLVSTWPDHSSLMEQKEEQPGDDVVAGVLADQRDLDVASGHHQLVEPLGDDVRAGADQAGPCAVAGDHADPVVGEVHGAGRIHGVHRRVDHLGFWVQLGGACNLTWYRAGRLEFKSW</sequence>
<accession>A0A5J9VD14</accession>
<dbReference type="Gramene" id="TVU33835">
    <property type="protein sequence ID" value="TVU33835"/>
    <property type="gene ID" value="EJB05_15646"/>
</dbReference>
<feature type="region of interest" description="Disordered" evidence="1">
    <location>
        <begin position="1"/>
        <end position="38"/>
    </location>
</feature>
<evidence type="ECO:0000256" key="1">
    <source>
        <dbReference type="SAM" id="MobiDB-lite"/>
    </source>
</evidence>
<name>A0A5J9VD14_9POAL</name>
<gene>
    <name evidence="2" type="ORF">EJB05_15646</name>
</gene>
<dbReference type="EMBL" id="RWGY01000009">
    <property type="protein sequence ID" value="TVU33835.1"/>
    <property type="molecule type" value="Genomic_DNA"/>
</dbReference>
<protein>
    <submittedName>
        <fullName evidence="2">Uncharacterized protein</fullName>
    </submittedName>
</protein>